<dbReference type="EMBL" id="EQ973772">
    <property type="protein sequence ID" value="EEF52797.1"/>
    <property type="molecule type" value="Genomic_DNA"/>
</dbReference>
<dbReference type="CDD" id="cd00622">
    <property type="entry name" value="PLPDE_III_ODC"/>
    <property type="match status" value="1"/>
</dbReference>
<dbReference type="PRINTS" id="PR01182">
    <property type="entry name" value="ORNDCRBXLASE"/>
</dbReference>
<dbReference type="PANTHER" id="PTHR11482:SF6">
    <property type="entry name" value="ORNITHINE DECARBOXYLASE 1-RELATED"/>
    <property type="match status" value="1"/>
</dbReference>
<sequence>METRNSMQVIIAAPGVEGKTVKSLPKTEHSLTEFVQSVILNTQVTKEPFYVLNLGAVAELMDTWSRQLPMIQPFYAVKCNSEPSLLGALAALGCNFDCASKVEIQTILSLGVSPDRIVYANPCKAESHLKYAASVGVNLTTFDSVYELDKISKLHPRCALLLRLKSPDDSAAKWASLGSKFGALPQEVEPLLRAAQAANLTVSGVSFHIGSESTNPNAYRTAIASAKAAFDTAGRLGMPPMTLLNVGGGFTAGSFFDEAATVINSALQDYFAEYPQLKVISEPGRYFAETVFTLAASIIGKRVRDDVREYWLNDGVFGSFLCVAYGITPPACLPLALSSNRTNPTCEGAPTHMSTLFGPTCDSVDKIVEEHQLPELETNDWLVFPNMGAYSKVCATNFNGFSPDVVFTYLVYGNLH</sequence>
<name>B9R8G7_RICCO</name>
<evidence type="ECO:0000256" key="4">
    <source>
        <dbReference type="ARBA" id="ARBA00023239"/>
    </source>
</evidence>
<dbReference type="Proteomes" id="UP000008311">
    <property type="component" value="Unassembled WGS sequence"/>
</dbReference>
<dbReference type="InterPro" id="IPR022653">
    <property type="entry name" value="De-COase2_pyr-phos_BS"/>
</dbReference>
<dbReference type="InParanoid" id="B9R8G7"/>
<dbReference type="Gene3D" id="2.40.37.10">
    <property type="entry name" value="Lyase, Ornithine Decarboxylase, Chain A, domain 1"/>
    <property type="match status" value="1"/>
</dbReference>
<comment type="pathway">
    <text evidence="5">Amine and polyamine biosynthesis; putrescine biosynthesis via L-ornithine pathway; putrescine from L-ornithine: step 1/1.</text>
</comment>
<dbReference type="GO" id="GO:0004586">
    <property type="term" value="F:ornithine decarboxylase activity"/>
    <property type="evidence" value="ECO:0000318"/>
    <property type="project" value="GO_Central"/>
</dbReference>
<feature type="modified residue" description="N6-(pyridoxal phosphate)lysine" evidence="9">
    <location>
        <position position="78"/>
    </location>
</feature>
<dbReference type="Gene3D" id="3.20.20.10">
    <property type="entry name" value="Alanine racemase"/>
    <property type="match status" value="1"/>
</dbReference>
<keyword evidence="3 9" id="KW-0663">Pyridoxal phosphate</keyword>
<dbReference type="InterPro" id="IPR009006">
    <property type="entry name" value="Ala_racemase/Decarboxylase_C"/>
</dbReference>
<proteinExistence type="inferred from homology"/>
<dbReference type="UniPathway" id="UPA00535">
    <property type="reaction ID" value="UER00288"/>
</dbReference>
<evidence type="ECO:0000256" key="2">
    <source>
        <dbReference type="ARBA" id="ARBA00008872"/>
    </source>
</evidence>
<dbReference type="PROSITE" id="PS00878">
    <property type="entry name" value="ODR_DC_2_1"/>
    <property type="match status" value="1"/>
</dbReference>
<gene>
    <name evidence="11" type="ORF">RCOM_1599650</name>
</gene>
<evidence type="ECO:0000256" key="8">
    <source>
        <dbReference type="ARBA" id="ARBA00049127"/>
    </source>
</evidence>
<keyword evidence="4 11" id="KW-0456">Lyase</keyword>
<dbReference type="SUPFAM" id="SSF50621">
    <property type="entry name" value="Alanine racemase C-terminal domain-like"/>
    <property type="match status" value="1"/>
</dbReference>
<comment type="similarity">
    <text evidence="2">Belongs to the Orn/Lys/Arg decarboxylase class-II family.</text>
</comment>
<dbReference type="GO" id="GO:0005737">
    <property type="term" value="C:cytoplasm"/>
    <property type="evidence" value="ECO:0000318"/>
    <property type="project" value="GO_Central"/>
</dbReference>
<comment type="subunit">
    <text evidence="7">Homodimer. Only the dimer is catalytically active, as the active sites are constructed of residues from both monomers.</text>
</comment>
<dbReference type="PANTHER" id="PTHR11482">
    <property type="entry name" value="ARGININE/DIAMINOPIMELATE/ORNITHINE DECARBOXYLASE"/>
    <property type="match status" value="1"/>
</dbReference>
<evidence type="ECO:0000256" key="7">
    <source>
        <dbReference type="ARBA" id="ARBA00046672"/>
    </source>
</evidence>
<dbReference type="GO" id="GO:0033387">
    <property type="term" value="P:putrescine biosynthetic process from arginine, via ornithine"/>
    <property type="evidence" value="ECO:0000318"/>
    <property type="project" value="GO_Central"/>
</dbReference>
<dbReference type="InterPro" id="IPR002433">
    <property type="entry name" value="Orn_de-COase"/>
</dbReference>
<dbReference type="InterPro" id="IPR022644">
    <property type="entry name" value="De-COase2_N"/>
</dbReference>
<comment type="catalytic activity">
    <reaction evidence="8">
        <text>L-ornithine + H(+) = putrescine + CO2</text>
        <dbReference type="Rhea" id="RHEA:22964"/>
        <dbReference type="ChEBI" id="CHEBI:15378"/>
        <dbReference type="ChEBI" id="CHEBI:16526"/>
        <dbReference type="ChEBI" id="CHEBI:46911"/>
        <dbReference type="ChEBI" id="CHEBI:326268"/>
        <dbReference type="EC" id="4.1.1.17"/>
    </reaction>
</comment>
<comment type="cofactor">
    <cofactor evidence="1 9">
        <name>pyridoxal 5'-phosphate</name>
        <dbReference type="ChEBI" id="CHEBI:597326"/>
    </cofactor>
</comment>
<evidence type="ECO:0000313" key="11">
    <source>
        <dbReference type="EMBL" id="EEF52797.1"/>
    </source>
</evidence>
<dbReference type="InterPro" id="IPR000183">
    <property type="entry name" value="Orn/DAP/Arg_de-COase"/>
</dbReference>
<evidence type="ECO:0000256" key="1">
    <source>
        <dbReference type="ARBA" id="ARBA00001933"/>
    </source>
</evidence>
<dbReference type="OMA" id="FNGLYEM"/>
<evidence type="ECO:0000256" key="3">
    <source>
        <dbReference type="ARBA" id="ARBA00022898"/>
    </source>
</evidence>
<dbReference type="InterPro" id="IPR029066">
    <property type="entry name" value="PLP-binding_barrel"/>
</dbReference>
<dbReference type="Pfam" id="PF02784">
    <property type="entry name" value="Orn_Arg_deC_N"/>
    <property type="match status" value="1"/>
</dbReference>
<protein>
    <recommendedName>
        <fullName evidence="6">ornithine decarboxylase</fullName>
        <ecNumber evidence="6">4.1.1.17</ecNumber>
    </recommendedName>
</protein>
<evidence type="ECO:0000313" key="12">
    <source>
        <dbReference type="Proteomes" id="UP000008311"/>
    </source>
</evidence>
<dbReference type="SUPFAM" id="SSF51419">
    <property type="entry name" value="PLP-binding barrel"/>
    <property type="match status" value="1"/>
</dbReference>
<dbReference type="STRING" id="3988.B9R8G7"/>
<feature type="active site" description="Proton donor" evidence="9">
    <location>
        <position position="361"/>
    </location>
</feature>
<evidence type="ECO:0000256" key="5">
    <source>
        <dbReference type="ARBA" id="ARBA00034115"/>
    </source>
</evidence>
<dbReference type="KEGG" id="rcu:8267847"/>
<keyword evidence="12" id="KW-1185">Reference proteome</keyword>
<reference evidence="12" key="1">
    <citation type="journal article" date="2010" name="Nat. Biotechnol.">
        <title>Draft genome sequence of the oilseed species Ricinus communis.</title>
        <authorList>
            <person name="Chan A.P."/>
            <person name="Crabtree J."/>
            <person name="Zhao Q."/>
            <person name="Lorenzi H."/>
            <person name="Orvis J."/>
            <person name="Puiu D."/>
            <person name="Melake-Berhan A."/>
            <person name="Jones K.M."/>
            <person name="Redman J."/>
            <person name="Chen G."/>
            <person name="Cahoon E.B."/>
            <person name="Gedil M."/>
            <person name="Stanke M."/>
            <person name="Haas B.J."/>
            <person name="Wortman J.R."/>
            <person name="Fraser-Liggett C.M."/>
            <person name="Ravel J."/>
            <person name="Rabinowicz P.D."/>
        </authorList>
    </citation>
    <scope>NUCLEOTIDE SEQUENCE [LARGE SCALE GENOMIC DNA]</scope>
    <source>
        <strain evidence="12">cv. Hale</strain>
    </source>
</reference>
<accession>B9R8G7</accession>
<organism evidence="11 12">
    <name type="scientific">Ricinus communis</name>
    <name type="common">Castor bean</name>
    <dbReference type="NCBI Taxonomy" id="3988"/>
    <lineage>
        <taxon>Eukaryota</taxon>
        <taxon>Viridiplantae</taxon>
        <taxon>Streptophyta</taxon>
        <taxon>Embryophyta</taxon>
        <taxon>Tracheophyta</taxon>
        <taxon>Spermatophyta</taxon>
        <taxon>Magnoliopsida</taxon>
        <taxon>eudicotyledons</taxon>
        <taxon>Gunneridae</taxon>
        <taxon>Pentapetalae</taxon>
        <taxon>rosids</taxon>
        <taxon>fabids</taxon>
        <taxon>Malpighiales</taxon>
        <taxon>Euphorbiaceae</taxon>
        <taxon>Acalyphoideae</taxon>
        <taxon>Acalypheae</taxon>
        <taxon>Ricinus</taxon>
    </lineage>
</organism>
<dbReference type="AlphaFoldDB" id="B9R8G7"/>
<dbReference type="eggNOG" id="KOG0622">
    <property type="taxonomic scope" value="Eukaryota"/>
</dbReference>
<evidence type="ECO:0000256" key="6">
    <source>
        <dbReference type="ARBA" id="ARBA00034138"/>
    </source>
</evidence>
<evidence type="ECO:0000256" key="9">
    <source>
        <dbReference type="PIRSR" id="PIRSR600183-50"/>
    </source>
</evidence>
<feature type="domain" description="Orn/DAP/Arg decarboxylase 2 N-terminal" evidence="10">
    <location>
        <begin position="55"/>
        <end position="288"/>
    </location>
</feature>
<dbReference type="FunFam" id="3.20.20.10:FF:000005">
    <property type="entry name" value="Ornithine decarboxylase"/>
    <property type="match status" value="1"/>
</dbReference>
<dbReference type="OrthoDB" id="5034579at2759"/>
<dbReference type="EC" id="4.1.1.17" evidence="6"/>
<evidence type="ECO:0000259" key="10">
    <source>
        <dbReference type="Pfam" id="PF02784"/>
    </source>
</evidence>
<dbReference type="PRINTS" id="PR01179">
    <property type="entry name" value="ODADCRBXLASE"/>
</dbReference>